<dbReference type="Proteomes" id="UP000789390">
    <property type="component" value="Unassembled WGS sequence"/>
</dbReference>
<dbReference type="OrthoDB" id="6490874at2759"/>
<proteinExistence type="predicted"/>
<protein>
    <submittedName>
        <fullName evidence="1">Uncharacterized protein</fullName>
    </submittedName>
</protein>
<reference evidence="1" key="1">
    <citation type="submission" date="2021-11" db="EMBL/GenBank/DDBJ databases">
        <authorList>
            <person name="Schell T."/>
        </authorList>
    </citation>
    <scope>NUCLEOTIDE SEQUENCE</scope>
    <source>
        <strain evidence="1">M5</strain>
    </source>
</reference>
<evidence type="ECO:0000313" key="1">
    <source>
        <dbReference type="EMBL" id="CAH0108888.1"/>
    </source>
</evidence>
<name>A0A8J2WJ61_9CRUS</name>
<organism evidence="1 2">
    <name type="scientific">Daphnia galeata</name>
    <dbReference type="NCBI Taxonomy" id="27404"/>
    <lineage>
        <taxon>Eukaryota</taxon>
        <taxon>Metazoa</taxon>
        <taxon>Ecdysozoa</taxon>
        <taxon>Arthropoda</taxon>
        <taxon>Crustacea</taxon>
        <taxon>Branchiopoda</taxon>
        <taxon>Diplostraca</taxon>
        <taxon>Cladocera</taxon>
        <taxon>Anomopoda</taxon>
        <taxon>Daphniidae</taxon>
        <taxon>Daphnia</taxon>
    </lineage>
</organism>
<comment type="caution">
    <text evidence="1">The sequence shown here is derived from an EMBL/GenBank/DDBJ whole genome shotgun (WGS) entry which is preliminary data.</text>
</comment>
<accession>A0A8J2WJ61</accession>
<dbReference type="AlphaFoldDB" id="A0A8J2WJ61"/>
<evidence type="ECO:0000313" key="2">
    <source>
        <dbReference type="Proteomes" id="UP000789390"/>
    </source>
</evidence>
<keyword evidence="2" id="KW-1185">Reference proteome</keyword>
<gene>
    <name evidence="1" type="ORF">DGAL_LOCUS12344</name>
</gene>
<sequence length="217" mass="24832">MTINSAMALSEELLQNNFHTVLTCKMNQGPIERFFGIARSIDNTPTEHSWLHIFRILSMHNLTKTAVKNGKVDNEDELKVLVGYKKCLNNVSSIDVTNDELIYNICGYLLHSRSEVLECCKCKSLLKTEESELPETFAPANYTLSRSYGYLKLASIQMFECFKKVDSKVDNHFSNDDHIYIRDAFEQLTQNQSLSQNPSSSKFLGQSLMHIVWQHPS</sequence>
<dbReference type="EMBL" id="CAKKLH010000288">
    <property type="protein sequence ID" value="CAH0108888.1"/>
    <property type="molecule type" value="Genomic_DNA"/>
</dbReference>